<dbReference type="EMBL" id="JAOUSF010000003">
    <property type="protein sequence ID" value="MCU9613737.1"/>
    <property type="molecule type" value="Genomic_DNA"/>
</dbReference>
<keyword evidence="2" id="KW-0472">Membrane</keyword>
<evidence type="ECO:0000256" key="2">
    <source>
        <dbReference type="SAM" id="Phobius"/>
    </source>
</evidence>
<feature type="transmembrane region" description="Helical" evidence="2">
    <location>
        <begin position="65"/>
        <end position="83"/>
    </location>
</feature>
<evidence type="ECO:0000256" key="1">
    <source>
        <dbReference type="SAM" id="MobiDB-lite"/>
    </source>
</evidence>
<feature type="compositionally biased region" description="Basic and acidic residues" evidence="1">
    <location>
        <begin position="1"/>
        <end position="20"/>
    </location>
</feature>
<reference evidence="3" key="1">
    <citation type="submission" date="2022-10" db="EMBL/GenBank/DDBJ databases">
        <title>Description of Fervidibacillus gen. nov. in the family Fervidibacillaceae fam. nov. with two species, Fervidibacillus albus sp. nov., and Fervidibacillus halotolerans sp. nov., isolated from tidal flat sediments.</title>
        <authorList>
            <person name="Kwon K.K."/>
            <person name="Yang S.-H."/>
        </authorList>
    </citation>
    <scope>NUCLEOTIDE SEQUENCE</scope>
    <source>
        <strain evidence="3">JCM 19140</strain>
    </source>
</reference>
<sequence length="113" mass="13169">MHHGYTEEKETAETDSKTGSEEFSASHLPPRSEYHRRKKAKAKEKDSQEKQAEEQQKVKYPIIKILAFIFLLLPFVIGAYYYFQVIKNDSTPVHIEADDNTGFDQVEIEDPYE</sequence>
<accession>A0AAE3LND3</accession>
<dbReference type="AlphaFoldDB" id="A0AAE3LND3"/>
<feature type="region of interest" description="Disordered" evidence="1">
    <location>
        <begin position="1"/>
        <end position="55"/>
    </location>
</feature>
<evidence type="ECO:0000313" key="4">
    <source>
        <dbReference type="Proteomes" id="UP001209318"/>
    </source>
</evidence>
<gene>
    <name evidence="3" type="ORF">OEV98_09200</name>
</gene>
<dbReference type="RefSeq" id="WP_263072975.1">
    <property type="nucleotide sequence ID" value="NZ_JAOUSF010000003.1"/>
</dbReference>
<name>A0AAE3LND3_9BACI</name>
<evidence type="ECO:0000313" key="3">
    <source>
        <dbReference type="EMBL" id="MCU9613737.1"/>
    </source>
</evidence>
<comment type="caution">
    <text evidence="3">The sequence shown here is derived from an EMBL/GenBank/DDBJ whole genome shotgun (WGS) entry which is preliminary data.</text>
</comment>
<protein>
    <submittedName>
        <fullName evidence="3">Uncharacterized protein</fullName>
    </submittedName>
</protein>
<proteinExistence type="predicted"/>
<keyword evidence="2" id="KW-0812">Transmembrane</keyword>
<organism evidence="3 4">
    <name type="scientific">Perspicuibacillus lycopersici</name>
    <dbReference type="NCBI Taxonomy" id="1325689"/>
    <lineage>
        <taxon>Bacteria</taxon>
        <taxon>Bacillati</taxon>
        <taxon>Bacillota</taxon>
        <taxon>Bacilli</taxon>
        <taxon>Bacillales</taxon>
        <taxon>Bacillaceae</taxon>
        <taxon>Perspicuibacillus</taxon>
    </lineage>
</organism>
<keyword evidence="2" id="KW-1133">Transmembrane helix</keyword>
<keyword evidence="4" id="KW-1185">Reference proteome</keyword>
<dbReference type="Proteomes" id="UP001209318">
    <property type="component" value="Unassembled WGS sequence"/>
</dbReference>
<feature type="compositionally biased region" description="Basic and acidic residues" evidence="1">
    <location>
        <begin position="43"/>
        <end position="55"/>
    </location>
</feature>